<proteinExistence type="predicted"/>
<gene>
    <name evidence="1" type="ORF">NE237_021856</name>
</gene>
<accession>A0A9Q0HB06</accession>
<dbReference type="EMBL" id="JAMYWD010000009">
    <property type="protein sequence ID" value="KAJ4961946.1"/>
    <property type="molecule type" value="Genomic_DNA"/>
</dbReference>
<evidence type="ECO:0000313" key="2">
    <source>
        <dbReference type="Proteomes" id="UP001141806"/>
    </source>
</evidence>
<evidence type="ECO:0000313" key="1">
    <source>
        <dbReference type="EMBL" id="KAJ4961946.1"/>
    </source>
</evidence>
<comment type="caution">
    <text evidence="1">The sequence shown here is derived from an EMBL/GenBank/DDBJ whole genome shotgun (WGS) entry which is preliminary data.</text>
</comment>
<dbReference type="AlphaFoldDB" id="A0A9Q0HB06"/>
<sequence length="108" mass="12467">MHGMSEAPSWRGLWSFQIHSACLDSCRESKPASESWPLNLNNRSVFAFYPITTRGSVTNFDFLNRIEELADIFSCRRVFSHLSDLWRIGLTEEVVRGRNGKQESKNQD</sequence>
<keyword evidence="2" id="KW-1185">Reference proteome</keyword>
<dbReference type="Proteomes" id="UP001141806">
    <property type="component" value="Unassembled WGS sequence"/>
</dbReference>
<organism evidence="1 2">
    <name type="scientific">Protea cynaroides</name>
    <dbReference type="NCBI Taxonomy" id="273540"/>
    <lineage>
        <taxon>Eukaryota</taxon>
        <taxon>Viridiplantae</taxon>
        <taxon>Streptophyta</taxon>
        <taxon>Embryophyta</taxon>
        <taxon>Tracheophyta</taxon>
        <taxon>Spermatophyta</taxon>
        <taxon>Magnoliopsida</taxon>
        <taxon>Proteales</taxon>
        <taxon>Proteaceae</taxon>
        <taxon>Protea</taxon>
    </lineage>
</organism>
<reference evidence="1" key="1">
    <citation type="journal article" date="2023" name="Plant J.">
        <title>The genome of the king protea, Protea cynaroides.</title>
        <authorList>
            <person name="Chang J."/>
            <person name="Duong T.A."/>
            <person name="Schoeman C."/>
            <person name="Ma X."/>
            <person name="Roodt D."/>
            <person name="Barker N."/>
            <person name="Li Z."/>
            <person name="Van de Peer Y."/>
            <person name="Mizrachi E."/>
        </authorList>
    </citation>
    <scope>NUCLEOTIDE SEQUENCE</scope>
    <source>
        <tissue evidence="1">Young leaves</tissue>
    </source>
</reference>
<name>A0A9Q0HB06_9MAGN</name>
<protein>
    <submittedName>
        <fullName evidence="1">Uncharacterized protein</fullName>
    </submittedName>
</protein>